<protein>
    <submittedName>
        <fullName evidence="1">Uncharacterized protein</fullName>
    </submittedName>
</protein>
<proteinExistence type="predicted"/>
<reference evidence="1" key="1">
    <citation type="journal article" date="2002" name="Nature">
        <title>The genome sequence and structure of rice chromosome 1.</title>
        <authorList>
            <person name="Sasaki T."/>
            <person name="Matsumoto T."/>
            <person name="Yamamoto K."/>
            <person name="Sakata K."/>
            <person name="Baba T."/>
            <person name="Katayose Y."/>
            <person name="Wu J."/>
            <person name="Niimura Y."/>
            <person name="Cheng Z."/>
            <person name="Nagamura Y."/>
            <person name="Antonio B.A."/>
            <person name="Kanamori H."/>
            <person name="Hosokawa S."/>
            <person name="Masukawa M."/>
            <person name="Arikawa K."/>
            <person name="Chiden Y."/>
            <person name="Hayashi M."/>
            <person name="Okamoto M."/>
            <person name="Ando T."/>
            <person name="Aoki H."/>
            <person name="Arita K."/>
            <person name="Hamada M."/>
            <person name="Harada C."/>
            <person name="Hijishita S."/>
            <person name="Honda M."/>
            <person name="Ichikawa Y."/>
            <person name="Idonuma A."/>
            <person name="Iijima M."/>
            <person name="Ikeda M."/>
            <person name="Ikeno M."/>
            <person name="Itoh S."/>
            <person name="Itoh T."/>
            <person name="Itoh Y."/>
            <person name="Itoh Y."/>
            <person name="Iwabuchi A."/>
            <person name="Kamiya K."/>
            <person name="Karasawa W."/>
            <person name="Katagiri S."/>
            <person name="Kikuta A."/>
            <person name="Kobayashi N."/>
            <person name="Kono I."/>
            <person name="Machita K."/>
            <person name="Maehara T."/>
            <person name="Mizuno H."/>
            <person name="Mizubayashi T."/>
            <person name="Mukai Y."/>
            <person name="Nagasaki H."/>
            <person name="Nakashima M."/>
            <person name="Nakama Y."/>
            <person name="Nakamichi Y."/>
            <person name="Nakamura M."/>
            <person name="Namiki N."/>
            <person name="Negishi M."/>
            <person name="Ohta I."/>
            <person name="Ono N."/>
            <person name="Saji S."/>
            <person name="Sakai K."/>
            <person name="Shibata M."/>
            <person name="Shimokawa T."/>
            <person name="Shomura A."/>
            <person name="Song J."/>
            <person name="Takazaki Y."/>
            <person name="Terasawa K."/>
            <person name="Tsuji K."/>
            <person name="Waki K."/>
            <person name="Yamagata H."/>
            <person name="Yamane H."/>
            <person name="Yoshiki S."/>
            <person name="Yoshihara R."/>
            <person name="Yukawa K."/>
            <person name="Zhong H."/>
            <person name="Iwama H."/>
            <person name="Endo T."/>
            <person name="Ito H."/>
            <person name="Hahn J.H."/>
            <person name="Kim H.I."/>
            <person name="Eun M.Y."/>
            <person name="Yano M."/>
            <person name="Jiang J."/>
            <person name="Gojobori T."/>
        </authorList>
    </citation>
    <scope>NUCLEOTIDE SEQUENCE [LARGE SCALE GENOMIC DNA]</scope>
</reference>
<dbReference type="AlphaFoldDB" id="Q5JKM3"/>
<accession>Q5JKM3</accession>
<name>Q5JKM3_ORYSJ</name>
<sequence>MVQAMRANTRGARGSSALTLPCGDHCLGARTLPPRDSCAIAIQRRRKRGAACGPGRYVWAPRELAHARHRERTGGKCGVGVAVAARGWDVVALLGGATLAAATRGSSLAVTASLAVAGAGCLCVHEVVD</sequence>
<organism evidence="1">
    <name type="scientific">Oryza sativa subsp. japonica</name>
    <name type="common">Rice</name>
    <dbReference type="NCBI Taxonomy" id="39947"/>
    <lineage>
        <taxon>Eukaryota</taxon>
        <taxon>Viridiplantae</taxon>
        <taxon>Streptophyta</taxon>
        <taxon>Embryophyta</taxon>
        <taxon>Tracheophyta</taxon>
        <taxon>Spermatophyta</taxon>
        <taxon>Magnoliopsida</taxon>
        <taxon>Liliopsida</taxon>
        <taxon>Poales</taxon>
        <taxon>Poaceae</taxon>
        <taxon>BOP clade</taxon>
        <taxon>Oryzoideae</taxon>
        <taxon>Oryzeae</taxon>
        <taxon>Oryzinae</taxon>
        <taxon>Oryza</taxon>
        <taxon>Oryza sativa</taxon>
    </lineage>
</organism>
<dbReference type="Proteomes" id="UP000817658">
    <property type="component" value="Chromosome 1"/>
</dbReference>
<evidence type="ECO:0000313" key="1">
    <source>
        <dbReference type="EMBL" id="BAD87984.1"/>
    </source>
</evidence>
<dbReference type="EMBL" id="AP004031">
    <property type="protein sequence ID" value="BAD87984.1"/>
    <property type="molecule type" value="Genomic_DNA"/>
</dbReference>
<gene>
    <name evidence="1" type="primary">P0432C03.4</name>
</gene>